<keyword evidence="3" id="KW-1185">Reference proteome</keyword>
<organism evidence="2 3">
    <name type="scientific">Caerostris darwini</name>
    <dbReference type="NCBI Taxonomy" id="1538125"/>
    <lineage>
        <taxon>Eukaryota</taxon>
        <taxon>Metazoa</taxon>
        <taxon>Ecdysozoa</taxon>
        <taxon>Arthropoda</taxon>
        <taxon>Chelicerata</taxon>
        <taxon>Arachnida</taxon>
        <taxon>Araneae</taxon>
        <taxon>Araneomorphae</taxon>
        <taxon>Entelegynae</taxon>
        <taxon>Araneoidea</taxon>
        <taxon>Araneidae</taxon>
        <taxon>Caerostris</taxon>
    </lineage>
</organism>
<reference evidence="2 3" key="1">
    <citation type="submission" date="2021-06" db="EMBL/GenBank/DDBJ databases">
        <title>Caerostris darwini draft genome.</title>
        <authorList>
            <person name="Kono N."/>
            <person name="Arakawa K."/>
        </authorList>
    </citation>
    <scope>NUCLEOTIDE SEQUENCE [LARGE SCALE GENOMIC DNA]</scope>
</reference>
<sequence length="90" mass="9919">MALAAFHQSMSGTVESPDPHPVVVESQRKVLLFPIPEKKFGGQSSHHKNQNGQVDQQIPPTSGTSHIFFSSVLEEREDVLVGRRKSLLSV</sequence>
<feature type="compositionally biased region" description="Polar residues" evidence="1">
    <location>
        <begin position="50"/>
        <end position="62"/>
    </location>
</feature>
<dbReference type="Proteomes" id="UP001054837">
    <property type="component" value="Unassembled WGS sequence"/>
</dbReference>
<evidence type="ECO:0000256" key="1">
    <source>
        <dbReference type="SAM" id="MobiDB-lite"/>
    </source>
</evidence>
<proteinExistence type="predicted"/>
<evidence type="ECO:0000313" key="3">
    <source>
        <dbReference type="Proteomes" id="UP001054837"/>
    </source>
</evidence>
<comment type="caution">
    <text evidence="2">The sequence shown here is derived from an EMBL/GenBank/DDBJ whole genome shotgun (WGS) entry which is preliminary data.</text>
</comment>
<accession>A0AAV4PWC1</accession>
<gene>
    <name evidence="2" type="ORF">CDAR_196331</name>
</gene>
<feature type="region of interest" description="Disordered" evidence="1">
    <location>
        <begin position="1"/>
        <end position="21"/>
    </location>
</feature>
<dbReference type="AlphaFoldDB" id="A0AAV4PWC1"/>
<evidence type="ECO:0000313" key="2">
    <source>
        <dbReference type="EMBL" id="GIY01425.1"/>
    </source>
</evidence>
<dbReference type="EMBL" id="BPLQ01003582">
    <property type="protein sequence ID" value="GIY01425.1"/>
    <property type="molecule type" value="Genomic_DNA"/>
</dbReference>
<feature type="region of interest" description="Disordered" evidence="1">
    <location>
        <begin position="39"/>
        <end position="62"/>
    </location>
</feature>
<protein>
    <submittedName>
        <fullName evidence="2">Uncharacterized protein</fullName>
    </submittedName>
</protein>
<name>A0AAV4PWC1_9ARAC</name>